<sequence>MDPNHARSDCIESINLDLSRSGKPKSSKIVHDAKDQNISPRKRDCPFSDQLSDTSRQATNEHGVAPSEEAIREVETINSNNTKSQSSTYLTTMP</sequence>
<protein>
    <submittedName>
        <fullName evidence="2">Uncharacterized protein</fullName>
    </submittedName>
</protein>
<keyword evidence="4" id="KW-1185">Reference proteome</keyword>
<proteinExistence type="predicted"/>
<evidence type="ECO:0000313" key="4">
    <source>
        <dbReference type="Proteomes" id="UP000266723"/>
    </source>
</evidence>
<feature type="compositionally biased region" description="Polar residues" evidence="1">
    <location>
        <begin position="49"/>
        <end position="60"/>
    </location>
</feature>
<evidence type="ECO:0000256" key="1">
    <source>
        <dbReference type="SAM" id="MobiDB-lite"/>
    </source>
</evidence>
<feature type="compositionally biased region" description="Polar residues" evidence="1">
    <location>
        <begin position="76"/>
        <end position="94"/>
    </location>
</feature>
<feature type="region of interest" description="Disordered" evidence="1">
    <location>
        <begin position="17"/>
        <end position="94"/>
    </location>
</feature>
<organism evidence="2">
    <name type="scientific">Brassica cretica</name>
    <name type="common">Mustard</name>
    <dbReference type="NCBI Taxonomy" id="69181"/>
    <lineage>
        <taxon>Eukaryota</taxon>
        <taxon>Viridiplantae</taxon>
        <taxon>Streptophyta</taxon>
        <taxon>Embryophyta</taxon>
        <taxon>Tracheophyta</taxon>
        <taxon>Spermatophyta</taxon>
        <taxon>Magnoliopsida</taxon>
        <taxon>eudicotyledons</taxon>
        <taxon>Gunneridae</taxon>
        <taxon>Pentapetalae</taxon>
        <taxon>rosids</taxon>
        <taxon>malvids</taxon>
        <taxon>Brassicales</taxon>
        <taxon>Brassicaceae</taxon>
        <taxon>Brassiceae</taxon>
        <taxon>Brassica</taxon>
    </lineage>
</organism>
<evidence type="ECO:0000313" key="2">
    <source>
        <dbReference type="EMBL" id="KAF2574903.1"/>
    </source>
</evidence>
<name>A0A8S9G8B7_BRACR</name>
<comment type="caution">
    <text evidence="2">The sequence shown here is derived from an EMBL/GenBank/DDBJ whole genome shotgun (WGS) entry which is preliminary data.</text>
</comment>
<dbReference type="EMBL" id="QGKV02000759">
    <property type="protein sequence ID" value="KAF3566053.1"/>
    <property type="molecule type" value="Genomic_DNA"/>
</dbReference>
<gene>
    <name evidence="3" type="ORF">DY000_02016656</name>
    <name evidence="2" type="ORF">F2Q70_00004564</name>
</gene>
<reference evidence="2" key="1">
    <citation type="submission" date="2019-12" db="EMBL/GenBank/DDBJ databases">
        <title>Genome sequencing and annotation of Brassica cretica.</title>
        <authorList>
            <person name="Studholme D.J."/>
            <person name="Sarris P.F."/>
        </authorList>
    </citation>
    <scope>NUCLEOTIDE SEQUENCE</scope>
    <source>
        <strain evidence="2">PFS-102/07</strain>
        <tissue evidence="2">Leaf</tissue>
    </source>
</reference>
<evidence type="ECO:0000313" key="3">
    <source>
        <dbReference type="EMBL" id="KAF3566053.1"/>
    </source>
</evidence>
<dbReference type="EMBL" id="QGKY02001015">
    <property type="protein sequence ID" value="KAF2574903.1"/>
    <property type="molecule type" value="Genomic_DNA"/>
</dbReference>
<reference evidence="3" key="2">
    <citation type="submission" date="2019-12" db="EMBL/GenBank/DDBJ databases">
        <authorList>
            <person name="Studholme D.J."/>
            <person name="Sarris P."/>
        </authorList>
    </citation>
    <scope>NUCLEOTIDE SEQUENCE</scope>
    <source>
        <strain evidence="3">PFS-1207/04</strain>
        <tissue evidence="3">Leaf</tissue>
    </source>
</reference>
<reference evidence="3 4" key="3">
    <citation type="journal article" date="2020" name="BMC Genomics">
        <title>Intraspecific diversification of the crop wild relative Brassica cretica Lam. using demographic model selection.</title>
        <authorList>
            <person name="Kioukis A."/>
            <person name="Michalopoulou V.A."/>
            <person name="Briers L."/>
            <person name="Pirintsos S."/>
            <person name="Studholme D.J."/>
            <person name="Pavlidis P."/>
            <person name="Sarris P.F."/>
        </authorList>
    </citation>
    <scope>NUCLEOTIDE SEQUENCE [LARGE SCALE GENOMIC DNA]</scope>
    <source>
        <strain evidence="4">cv. PFS-1207/04</strain>
        <strain evidence="3">PFS-1207/04</strain>
    </source>
</reference>
<accession>A0A8S9G8B7</accession>
<feature type="compositionally biased region" description="Basic and acidic residues" evidence="1">
    <location>
        <begin position="29"/>
        <end position="46"/>
    </location>
</feature>
<dbReference type="Proteomes" id="UP000266723">
    <property type="component" value="Unassembled WGS sequence"/>
</dbReference>
<dbReference type="AlphaFoldDB" id="A0A8S9G8B7"/>